<keyword evidence="3 4" id="KW-0012">Acyltransferase</keyword>
<evidence type="ECO:0000256" key="2">
    <source>
        <dbReference type="ARBA" id="ARBA00022679"/>
    </source>
</evidence>
<dbReference type="EMBL" id="JABFTT010000005">
    <property type="protein sequence ID" value="MCE8020138.1"/>
    <property type="molecule type" value="Genomic_DNA"/>
</dbReference>
<dbReference type="PIRSF" id="PIRSF000429">
    <property type="entry name" value="Ac-CoA_Ac_transf"/>
    <property type="match status" value="1"/>
</dbReference>
<reference evidence="7 8" key="1">
    <citation type="journal article" date="2021" name="Front. Microbiol.">
        <title>Aerobic Denitrification and Heterotrophic Sulfur Oxidation in the Genus Halomonas Revealed by Six Novel Species Characterizations and Genome-Based Analysis.</title>
        <authorList>
            <person name="Wang L."/>
            <person name="Shao Z."/>
        </authorList>
    </citation>
    <scope>NUCLEOTIDE SEQUENCE [LARGE SCALE GENOMIC DNA]</scope>
    <source>
        <strain evidence="7 8">MCCC 1A11036</strain>
    </source>
</reference>
<proteinExistence type="inferred from homology"/>
<keyword evidence="2 4" id="KW-0808">Transferase</keyword>
<dbReference type="InterPro" id="IPR016039">
    <property type="entry name" value="Thiolase-like"/>
</dbReference>
<dbReference type="RefSeq" id="WP_234273500.1">
    <property type="nucleotide sequence ID" value="NZ_JABFTT010000005.1"/>
</dbReference>
<feature type="domain" description="Thiolase N-terminal" evidence="5">
    <location>
        <begin position="28"/>
        <end position="265"/>
    </location>
</feature>
<dbReference type="PROSITE" id="PS00737">
    <property type="entry name" value="THIOLASE_2"/>
    <property type="match status" value="1"/>
</dbReference>
<dbReference type="Gene3D" id="3.40.47.10">
    <property type="match status" value="1"/>
</dbReference>
<dbReference type="NCBIfam" id="TIGR01930">
    <property type="entry name" value="AcCoA-C-Actrans"/>
    <property type="match status" value="1"/>
</dbReference>
<gene>
    <name evidence="7" type="ORF">HOP51_08415</name>
</gene>
<dbReference type="PANTHER" id="PTHR18919:SF140">
    <property type="entry name" value="ACETYL-COA C-ACETYLTRANSFERASE (ACETOACETYL-COA THIOLASE) (ACAB-5)"/>
    <property type="match status" value="1"/>
</dbReference>
<accession>A0ABS9AEK5</accession>
<evidence type="ECO:0000313" key="7">
    <source>
        <dbReference type="EMBL" id="MCE8020138.1"/>
    </source>
</evidence>
<dbReference type="InterPro" id="IPR020617">
    <property type="entry name" value="Thiolase_C"/>
</dbReference>
<dbReference type="PANTHER" id="PTHR18919">
    <property type="entry name" value="ACETYL-COA C-ACYLTRANSFERASE"/>
    <property type="match status" value="1"/>
</dbReference>
<protein>
    <submittedName>
        <fullName evidence="7">Acetyl-CoA C-acyltransferase</fullName>
        <ecNumber evidence="7">2.3.1.16</ecNumber>
    </submittedName>
</protein>
<dbReference type="CDD" id="cd00751">
    <property type="entry name" value="thiolase"/>
    <property type="match status" value="1"/>
</dbReference>
<dbReference type="Proteomes" id="UP001320122">
    <property type="component" value="Unassembled WGS sequence"/>
</dbReference>
<evidence type="ECO:0000313" key="8">
    <source>
        <dbReference type="Proteomes" id="UP001320122"/>
    </source>
</evidence>
<comment type="similarity">
    <text evidence="1 4">Belongs to the thiolase-like superfamily. Thiolase family.</text>
</comment>
<evidence type="ECO:0000256" key="4">
    <source>
        <dbReference type="RuleBase" id="RU003557"/>
    </source>
</evidence>
<dbReference type="EC" id="2.3.1.16" evidence="7"/>
<dbReference type="Pfam" id="PF00108">
    <property type="entry name" value="Thiolase_N"/>
    <property type="match status" value="1"/>
</dbReference>
<name>A0ABS9AEK5_9GAMM</name>
<dbReference type="InterPro" id="IPR020616">
    <property type="entry name" value="Thiolase_N"/>
</dbReference>
<comment type="caution">
    <text evidence="7">The sequence shown here is derived from an EMBL/GenBank/DDBJ whole genome shotgun (WGS) entry which is preliminary data.</text>
</comment>
<evidence type="ECO:0000259" key="6">
    <source>
        <dbReference type="Pfam" id="PF02803"/>
    </source>
</evidence>
<dbReference type="SUPFAM" id="SSF53901">
    <property type="entry name" value="Thiolase-like"/>
    <property type="match status" value="1"/>
</dbReference>
<evidence type="ECO:0000259" key="5">
    <source>
        <dbReference type="Pfam" id="PF00108"/>
    </source>
</evidence>
<organism evidence="7 8">
    <name type="scientific">Billgrantia zhangzhouensis</name>
    <dbReference type="NCBI Taxonomy" id="2733481"/>
    <lineage>
        <taxon>Bacteria</taxon>
        <taxon>Pseudomonadati</taxon>
        <taxon>Pseudomonadota</taxon>
        <taxon>Gammaproteobacteria</taxon>
        <taxon>Oceanospirillales</taxon>
        <taxon>Halomonadaceae</taxon>
        <taxon>Billgrantia</taxon>
    </lineage>
</organism>
<sequence length="397" mass="41538">MKEAYLIDYARSAFTRAHPRKPEVDGWADTRGDVLLAEVIDALLERTSLDPQAVEDLSIGCALPVKEQWSFGGRYPLWLSQRLGPHGRACASRQIDQQCGSGLAALRCAVREIQAGAAEVAVAGGFENMTRVPMGPVLFKEGVLTTPGTLQNAPWLELGVALNMGLTAERLAESADIARNEMDEFALESHQRAARADAEGYFESERLALANPAGETMARDANIRADTSAERLAGLDPVFLEGGRVTAGNSSPLTSGAAATLLMSAAAIERHGAKPLARIVAFADVGVAPEYMGAGAAAAAQQALAQAGLRPEQIDAWEINEAFAAVPLHAMHQLGLDPVKVNVWGGALALGHPLGATGIRLAGTLARVLAFRGGRYGCATACVGGGQGIAVVIESCL</sequence>
<evidence type="ECO:0000256" key="1">
    <source>
        <dbReference type="ARBA" id="ARBA00010982"/>
    </source>
</evidence>
<dbReference type="GO" id="GO:0003988">
    <property type="term" value="F:acetyl-CoA C-acyltransferase activity"/>
    <property type="evidence" value="ECO:0007669"/>
    <property type="project" value="UniProtKB-EC"/>
</dbReference>
<keyword evidence="8" id="KW-1185">Reference proteome</keyword>
<dbReference type="Pfam" id="PF02803">
    <property type="entry name" value="Thiolase_C"/>
    <property type="match status" value="1"/>
</dbReference>
<feature type="domain" description="Thiolase C-terminal" evidence="6">
    <location>
        <begin position="274"/>
        <end position="394"/>
    </location>
</feature>
<dbReference type="InterPro" id="IPR020613">
    <property type="entry name" value="Thiolase_CS"/>
</dbReference>
<dbReference type="InterPro" id="IPR002155">
    <property type="entry name" value="Thiolase"/>
</dbReference>
<evidence type="ECO:0000256" key="3">
    <source>
        <dbReference type="ARBA" id="ARBA00023315"/>
    </source>
</evidence>